<dbReference type="GO" id="GO:0032259">
    <property type="term" value="P:methylation"/>
    <property type="evidence" value="ECO:0007669"/>
    <property type="project" value="UniProtKB-KW"/>
</dbReference>
<dbReference type="InterPro" id="IPR050210">
    <property type="entry name" value="tRNA_Adenine-N(6)_MTase"/>
</dbReference>
<dbReference type="OrthoDB" id="9777257at2"/>
<keyword evidence="2" id="KW-0808">Transferase</keyword>
<feature type="domain" description="Methyltransferase small" evidence="1">
    <location>
        <begin position="34"/>
        <end position="174"/>
    </location>
</feature>
<dbReference type="SUPFAM" id="SSF53335">
    <property type="entry name" value="S-adenosyl-L-methionine-dependent methyltransferases"/>
    <property type="match status" value="1"/>
</dbReference>
<dbReference type="EMBL" id="QRHW01000032">
    <property type="protein sequence ID" value="RHG04592.1"/>
    <property type="molecule type" value="Genomic_DNA"/>
</dbReference>
<dbReference type="Proteomes" id="UP000095485">
    <property type="component" value="Unassembled WGS sequence"/>
</dbReference>
<keyword evidence="8" id="KW-1185">Reference proteome</keyword>
<dbReference type="EC" id="2.1.1.223" evidence="2"/>
<dbReference type="GO" id="GO:0008168">
    <property type="term" value="F:methyltransferase activity"/>
    <property type="evidence" value="ECO:0007669"/>
    <property type="project" value="UniProtKB-KW"/>
</dbReference>
<reference evidence="7 8" key="2">
    <citation type="submission" date="2018-08" db="EMBL/GenBank/DDBJ databases">
        <title>A genome reference for cultivated species of the human gut microbiota.</title>
        <authorList>
            <person name="Zou Y."/>
            <person name="Xue W."/>
            <person name="Luo G."/>
        </authorList>
    </citation>
    <scope>NUCLEOTIDE SEQUENCE [LARGE SCALE GENOMIC DNA]</scope>
    <source>
        <strain evidence="5 8">AM22-22</strain>
        <strain evidence="4 9">AM23-13</strain>
        <strain evidence="3 7">OM02-16</strain>
    </source>
</reference>
<dbReference type="AlphaFoldDB" id="A0A174QLJ2"/>
<dbReference type="CDD" id="cd02440">
    <property type="entry name" value="AdoMet_MTases"/>
    <property type="match status" value="1"/>
</dbReference>
<proteinExistence type="predicted"/>
<reference evidence="2 6" key="1">
    <citation type="submission" date="2015-09" db="EMBL/GenBank/DDBJ databases">
        <authorList>
            <consortium name="Pathogen Informatics"/>
        </authorList>
    </citation>
    <scope>NUCLEOTIDE SEQUENCE [LARGE SCALE GENOMIC DNA]</scope>
    <source>
        <strain evidence="2 6">2789STDY5834914</strain>
    </source>
</reference>
<evidence type="ECO:0000313" key="7">
    <source>
        <dbReference type="Proteomes" id="UP000261285"/>
    </source>
</evidence>
<evidence type="ECO:0000259" key="1">
    <source>
        <dbReference type="Pfam" id="PF05175"/>
    </source>
</evidence>
<dbReference type="GeneID" id="96229119"/>
<evidence type="ECO:0000313" key="3">
    <source>
        <dbReference type="EMBL" id="RGO33937.1"/>
    </source>
</evidence>
<sequence>MMTKLLPNERLDDLQIRGYEIIQSPGRFCFGMDAVLLSAFANVKKHEKALDLGTGTGILPILLEAKYPGLHYTGLEIQEESADMARRSVSHNGLEERIDIVTGDIKEAASIFGAASFGVITTNPPYMIGDHGLKNQNTALYIARHEALCTLDDILRESAKLLKVKGRFYMVHRPFRLPEIMTKMCAYGIEPKRMRLVYPHIDKEPNMVLIEGMKGGNPRMQVEPPLIVYQKDGSYTEELLEMYGMNKSEHKMEE</sequence>
<dbReference type="EMBL" id="CZAY01000012">
    <property type="protein sequence ID" value="CUP72851.1"/>
    <property type="molecule type" value="Genomic_DNA"/>
</dbReference>
<keyword evidence="2" id="KW-0489">Methyltransferase</keyword>
<name>A0A174QLJ2_9FIRM</name>
<organism evidence="2 6">
    <name type="scientific">Dorea longicatena</name>
    <dbReference type="NCBI Taxonomy" id="88431"/>
    <lineage>
        <taxon>Bacteria</taxon>
        <taxon>Bacillati</taxon>
        <taxon>Bacillota</taxon>
        <taxon>Clostridia</taxon>
        <taxon>Lachnospirales</taxon>
        <taxon>Lachnospiraceae</taxon>
        <taxon>Dorea</taxon>
    </lineage>
</organism>
<dbReference type="EMBL" id="QSVN01000003">
    <property type="protein sequence ID" value="RGO33937.1"/>
    <property type="molecule type" value="Genomic_DNA"/>
</dbReference>
<dbReference type="Pfam" id="PF05175">
    <property type="entry name" value="MTS"/>
    <property type="match status" value="1"/>
</dbReference>
<accession>A0A174QLJ2</accession>
<evidence type="ECO:0000313" key="4">
    <source>
        <dbReference type="EMBL" id="RHG04592.1"/>
    </source>
</evidence>
<evidence type="ECO:0000313" key="8">
    <source>
        <dbReference type="Proteomes" id="UP000284095"/>
    </source>
</evidence>
<dbReference type="PANTHER" id="PTHR47739:SF1">
    <property type="entry name" value="TRNA1(VAL) (ADENINE(37)-N6)-METHYLTRANSFERASE"/>
    <property type="match status" value="1"/>
</dbReference>
<protein>
    <submittedName>
        <fullName evidence="2">tRNA1(Val) (Adenine(37)-N6)-methyltransferase</fullName>
        <ecNumber evidence="2">2.1.1.223</ecNumber>
    </submittedName>
</protein>
<evidence type="ECO:0000313" key="5">
    <source>
        <dbReference type="EMBL" id="RHG21715.1"/>
    </source>
</evidence>
<dbReference type="EMBL" id="QRIC01000044">
    <property type="protein sequence ID" value="RHG21715.1"/>
    <property type="molecule type" value="Genomic_DNA"/>
</dbReference>
<dbReference type="RefSeq" id="WP_028087024.1">
    <property type="nucleotide sequence ID" value="NZ_AP031429.1"/>
</dbReference>
<evidence type="ECO:0000313" key="6">
    <source>
        <dbReference type="Proteomes" id="UP000095485"/>
    </source>
</evidence>
<dbReference type="Proteomes" id="UP000284095">
    <property type="component" value="Unassembled WGS sequence"/>
</dbReference>
<dbReference type="Gene3D" id="3.40.50.150">
    <property type="entry name" value="Vaccinia Virus protein VP39"/>
    <property type="match status" value="1"/>
</dbReference>
<dbReference type="Proteomes" id="UP000261285">
    <property type="component" value="Unassembled WGS sequence"/>
</dbReference>
<evidence type="ECO:0000313" key="2">
    <source>
        <dbReference type="EMBL" id="CUP72851.1"/>
    </source>
</evidence>
<dbReference type="InterPro" id="IPR029063">
    <property type="entry name" value="SAM-dependent_MTases_sf"/>
</dbReference>
<dbReference type="PANTHER" id="PTHR47739">
    <property type="entry name" value="TRNA1(VAL) (ADENINE(37)-N6)-METHYLTRANSFERASE"/>
    <property type="match status" value="1"/>
</dbReference>
<dbReference type="STRING" id="88431.ERS852423_01435"/>
<gene>
    <name evidence="2" type="primary">yfiC</name>
    <name evidence="5" type="ORF">DW265_14025</name>
    <name evidence="4" type="ORF">DW641_13690</name>
    <name evidence="3" type="ORF">DXB16_04980</name>
    <name evidence="2" type="ORF">ERS852526_01835</name>
</gene>
<dbReference type="InterPro" id="IPR007848">
    <property type="entry name" value="Small_mtfrase_dom"/>
</dbReference>
<evidence type="ECO:0000313" key="9">
    <source>
        <dbReference type="Proteomes" id="UP000284112"/>
    </source>
</evidence>
<dbReference type="Proteomes" id="UP000284112">
    <property type="component" value="Unassembled WGS sequence"/>
</dbReference>